<reference evidence="2 3" key="1">
    <citation type="journal article" date="2016" name="Sci. Rep.">
        <title>The Dendrobium catenatum Lindl. genome sequence provides insights into polysaccharide synthase, floral development and adaptive evolution.</title>
        <authorList>
            <person name="Zhang G.Q."/>
            <person name="Xu Q."/>
            <person name="Bian C."/>
            <person name="Tsai W.C."/>
            <person name="Yeh C.M."/>
            <person name="Liu K.W."/>
            <person name="Yoshida K."/>
            <person name="Zhang L.S."/>
            <person name="Chang S.B."/>
            <person name="Chen F."/>
            <person name="Shi Y."/>
            <person name="Su Y.Y."/>
            <person name="Zhang Y.Q."/>
            <person name="Chen L.J."/>
            <person name="Yin Y."/>
            <person name="Lin M."/>
            <person name="Huang H."/>
            <person name="Deng H."/>
            <person name="Wang Z.W."/>
            <person name="Zhu S.L."/>
            <person name="Zhao X."/>
            <person name="Deng C."/>
            <person name="Niu S.C."/>
            <person name="Huang J."/>
            <person name="Wang M."/>
            <person name="Liu G.H."/>
            <person name="Yang H.J."/>
            <person name="Xiao X.J."/>
            <person name="Hsiao Y.Y."/>
            <person name="Wu W.L."/>
            <person name="Chen Y.Y."/>
            <person name="Mitsuda N."/>
            <person name="Ohme-Takagi M."/>
            <person name="Luo Y.B."/>
            <person name="Van de Peer Y."/>
            <person name="Liu Z.J."/>
        </authorList>
    </citation>
    <scope>NUCLEOTIDE SEQUENCE [LARGE SCALE GENOMIC DNA]</scope>
    <source>
        <tissue evidence="2">The whole plant</tissue>
    </source>
</reference>
<feature type="region of interest" description="Disordered" evidence="1">
    <location>
        <begin position="42"/>
        <end position="64"/>
    </location>
</feature>
<dbReference type="Proteomes" id="UP000233837">
    <property type="component" value="Unassembled WGS sequence"/>
</dbReference>
<dbReference type="AlphaFoldDB" id="A0A2I0WGU2"/>
<evidence type="ECO:0000313" key="2">
    <source>
        <dbReference type="EMBL" id="PKU74885.1"/>
    </source>
</evidence>
<gene>
    <name evidence="2" type="ORF">MA16_Dca005076</name>
</gene>
<feature type="compositionally biased region" description="Low complexity" evidence="1">
    <location>
        <begin position="42"/>
        <end position="57"/>
    </location>
</feature>
<reference evidence="2 3" key="2">
    <citation type="journal article" date="2017" name="Nature">
        <title>The Apostasia genome and the evolution of orchids.</title>
        <authorList>
            <person name="Zhang G.Q."/>
            <person name="Liu K.W."/>
            <person name="Li Z."/>
            <person name="Lohaus R."/>
            <person name="Hsiao Y.Y."/>
            <person name="Niu S.C."/>
            <person name="Wang J.Y."/>
            <person name="Lin Y.C."/>
            <person name="Xu Q."/>
            <person name="Chen L.J."/>
            <person name="Yoshida K."/>
            <person name="Fujiwara S."/>
            <person name="Wang Z.W."/>
            <person name="Zhang Y.Q."/>
            <person name="Mitsuda N."/>
            <person name="Wang M."/>
            <person name="Liu G.H."/>
            <person name="Pecoraro L."/>
            <person name="Huang H.X."/>
            <person name="Xiao X.J."/>
            <person name="Lin M."/>
            <person name="Wu X.Y."/>
            <person name="Wu W.L."/>
            <person name="Chen Y.Y."/>
            <person name="Chang S.B."/>
            <person name="Sakamoto S."/>
            <person name="Ohme-Takagi M."/>
            <person name="Yagi M."/>
            <person name="Zeng S.J."/>
            <person name="Shen C.Y."/>
            <person name="Yeh C.M."/>
            <person name="Luo Y.B."/>
            <person name="Tsai W.C."/>
            <person name="Van de Peer Y."/>
            <person name="Liu Z.J."/>
        </authorList>
    </citation>
    <scope>NUCLEOTIDE SEQUENCE [LARGE SCALE GENOMIC DNA]</scope>
    <source>
        <tissue evidence="2">The whole plant</tissue>
    </source>
</reference>
<dbReference type="EMBL" id="KZ502668">
    <property type="protein sequence ID" value="PKU74885.1"/>
    <property type="molecule type" value="Genomic_DNA"/>
</dbReference>
<protein>
    <submittedName>
        <fullName evidence="2">Uncharacterized protein</fullName>
    </submittedName>
</protein>
<accession>A0A2I0WGU2</accession>
<evidence type="ECO:0000256" key="1">
    <source>
        <dbReference type="SAM" id="MobiDB-lite"/>
    </source>
</evidence>
<proteinExistence type="predicted"/>
<sequence>MVSLSFGTLSITKSFPMLPTTSTPLLQVFTTMATLMHCHTLPSTPSSTSLTTLSPSSMLKAKCR</sequence>
<evidence type="ECO:0000313" key="3">
    <source>
        <dbReference type="Proteomes" id="UP000233837"/>
    </source>
</evidence>
<name>A0A2I0WGU2_9ASPA</name>
<organism evidence="2 3">
    <name type="scientific">Dendrobium catenatum</name>
    <dbReference type="NCBI Taxonomy" id="906689"/>
    <lineage>
        <taxon>Eukaryota</taxon>
        <taxon>Viridiplantae</taxon>
        <taxon>Streptophyta</taxon>
        <taxon>Embryophyta</taxon>
        <taxon>Tracheophyta</taxon>
        <taxon>Spermatophyta</taxon>
        <taxon>Magnoliopsida</taxon>
        <taxon>Liliopsida</taxon>
        <taxon>Asparagales</taxon>
        <taxon>Orchidaceae</taxon>
        <taxon>Epidendroideae</taxon>
        <taxon>Malaxideae</taxon>
        <taxon>Dendrobiinae</taxon>
        <taxon>Dendrobium</taxon>
    </lineage>
</organism>
<keyword evidence="3" id="KW-1185">Reference proteome</keyword>